<dbReference type="OrthoDB" id="7510853at2"/>
<evidence type="ECO:0000313" key="3">
    <source>
        <dbReference type="EMBL" id="GAO40598.1"/>
    </source>
</evidence>
<dbReference type="AlphaFoldDB" id="A0A0E9MSZ7"/>
<feature type="signal peptide" evidence="2">
    <location>
        <begin position="1"/>
        <end position="23"/>
    </location>
</feature>
<accession>A0A0E9MSZ7</accession>
<gene>
    <name evidence="3" type="ORF">SCH01S_49_00120</name>
</gene>
<evidence type="ECO:0000256" key="2">
    <source>
        <dbReference type="SAM" id="SignalP"/>
    </source>
</evidence>
<feature type="region of interest" description="Disordered" evidence="1">
    <location>
        <begin position="36"/>
        <end position="116"/>
    </location>
</feature>
<reference evidence="3 4" key="1">
    <citation type="submission" date="2015-04" db="EMBL/GenBank/DDBJ databases">
        <title>Whole genome shotgun sequence of Sphingomonas changbaiensis NBRC 104936.</title>
        <authorList>
            <person name="Katano-Makiyama Y."/>
            <person name="Hosoyama A."/>
            <person name="Hashimoto M."/>
            <person name="Noguchi M."/>
            <person name="Tsuchikane K."/>
            <person name="Ohji S."/>
            <person name="Yamazoe A."/>
            <person name="Ichikawa N."/>
            <person name="Kimura A."/>
            <person name="Fujita N."/>
        </authorList>
    </citation>
    <scope>NUCLEOTIDE SEQUENCE [LARGE SCALE GENOMIC DNA]</scope>
    <source>
        <strain evidence="3 4">NBRC 104936</strain>
    </source>
</reference>
<dbReference type="RefSeq" id="WP_157032964.1">
    <property type="nucleotide sequence ID" value="NZ_BBWU01000049.1"/>
</dbReference>
<keyword evidence="2" id="KW-0732">Signal</keyword>
<name>A0A0E9MSZ7_9SPHN</name>
<proteinExistence type="predicted"/>
<dbReference type="PROSITE" id="PS51257">
    <property type="entry name" value="PROKAR_LIPOPROTEIN"/>
    <property type="match status" value="1"/>
</dbReference>
<organism evidence="3 4">
    <name type="scientific">Sphingomonas changbaiensis NBRC 104936</name>
    <dbReference type="NCBI Taxonomy" id="1219043"/>
    <lineage>
        <taxon>Bacteria</taxon>
        <taxon>Pseudomonadati</taxon>
        <taxon>Pseudomonadota</taxon>
        <taxon>Alphaproteobacteria</taxon>
        <taxon>Sphingomonadales</taxon>
        <taxon>Sphingomonadaceae</taxon>
        <taxon>Sphingomonas</taxon>
    </lineage>
</organism>
<dbReference type="Proteomes" id="UP000033202">
    <property type="component" value="Unassembled WGS sequence"/>
</dbReference>
<protein>
    <recommendedName>
        <fullName evidence="5">Lipoprotein</fullName>
    </recommendedName>
</protein>
<evidence type="ECO:0000256" key="1">
    <source>
        <dbReference type="SAM" id="MobiDB-lite"/>
    </source>
</evidence>
<sequence>MRFILIASAGLWLVAACHGPAQKAGEQQDQVNANLAGQNYTGEGPNERIGESVDRADRAAREARQAAEEATKKQGEAIRRQADVGATRLDEEAKAVRADAAQRAKALSNDARQAPR</sequence>
<evidence type="ECO:0000313" key="4">
    <source>
        <dbReference type="Proteomes" id="UP000033202"/>
    </source>
</evidence>
<comment type="caution">
    <text evidence="3">The sequence shown here is derived from an EMBL/GenBank/DDBJ whole genome shotgun (WGS) entry which is preliminary data.</text>
</comment>
<feature type="compositionally biased region" description="Basic and acidic residues" evidence="1">
    <location>
        <begin position="45"/>
        <end position="102"/>
    </location>
</feature>
<dbReference type="EMBL" id="BBWU01000049">
    <property type="protein sequence ID" value="GAO40598.1"/>
    <property type="molecule type" value="Genomic_DNA"/>
</dbReference>
<keyword evidence="4" id="KW-1185">Reference proteome</keyword>
<evidence type="ECO:0008006" key="5">
    <source>
        <dbReference type="Google" id="ProtNLM"/>
    </source>
</evidence>
<feature type="chain" id="PRO_5002429407" description="Lipoprotein" evidence="2">
    <location>
        <begin position="24"/>
        <end position="116"/>
    </location>
</feature>